<dbReference type="Proteomes" id="UP000274033">
    <property type="component" value="Unassembled WGS sequence"/>
</dbReference>
<evidence type="ECO:0000313" key="2">
    <source>
        <dbReference type="Proteomes" id="UP000274033"/>
    </source>
</evidence>
<proteinExistence type="predicted"/>
<organism evidence="1 2">
    <name type="scientific">Lysinibacillus composti</name>
    <dbReference type="NCBI Taxonomy" id="720633"/>
    <lineage>
        <taxon>Bacteria</taxon>
        <taxon>Bacillati</taxon>
        <taxon>Bacillota</taxon>
        <taxon>Bacilli</taxon>
        <taxon>Bacillales</taxon>
        <taxon>Bacillaceae</taxon>
        <taxon>Lysinibacillus</taxon>
    </lineage>
</organism>
<protein>
    <recommendedName>
        <fullName evidence="3">NERD domain-containing protein</fullName>
    </recommendedName>
</protein>
<name>A0A3N9U9Q7_9BACI</name>
<dbReference type="RefSeq" id="WP_124766703.1">
    <property type="nucleotide sequence ID" value="NZ_JAFBDY010000023.1"/>
</dbReference>
<accession>A0A3N9U9Q7</accession>
<gene>
    <name evidence="1" type="ORF">EBB45_17830</name>
</gene>
<sequence>MSLKYQCSPDKRKQEVVSLLNELNLEFEFLGENQIKILGKYLILGEFLPTGHVYLFKYNDKWKKNTHKWTCAGIQAITSYLKQHAL</sequence>
<dbReference type="AlphaFoldDB" id="A0A3N9U9Q7"/>
<dbReference type="OrthoDB" id="9917684at2"/>
<reference evidence="1 2" key="1">
    <citation type="journal article" date="2013" name="J. Microbiol.">
        <title>Lysinibacillus chungkukjangi sp. nov., isolated from Chungkukjang, Korean fermented soybean food.</title>
        <authorList>
            <person name="Kim S.J."/>
            <person name="Jang Y.H."/>
            <person name="Hamada M."/>
            <person name="Ahn J.H."/>
            <person name="Weon H.Y."/>
            <person name="Suzuki K."/>
            <person name="Whang K.S."/>
            <person name="Kwon S.W."/>
        </authorList>
    </citation>
    <scope>NUCLEOTIDE SEQUENCE [LARGE SCALE GENOMIC DNA]</scope>
    <source>
        <strain evidence="1 2">MCCC 1A12701</strain>
    </source>
</reference>
<evidence type="ECO:0000313" key="1">
    <source>
        <dbReference type="EMBL" id="RQW73221.1"/>
    </source>
</evidence>
<evidence type="ECO:0008006" key="3">
    <source>
        <dbReference type="Google" id="ProtNLM"/>
    </source>
</evidence>
<comment type="caution">
    <text evidence="1">The sequence shown here is derived from an EMBL/GenBank/DDBJ whole genome shotgun (WGS) entry which is preliminary data.</text>
</comment>
<dbReference type="EMBL" id="RRCT01000025">
    <property type="protein sequence ID" value="RQW73221.1"/>
    <property type="molecule type" value="Genomic_DNA"/>
</dbReference>
<keyword evidence="2" id="KW-1185">Reference proteome</keyword>